<dbReference type="Proteomes" id="UP001208567">
    <property type="component" value="Unassembled WGS sequence"/>
</dbReference>
<feature type="transmembrane region" description="Helical" evidence="1">
    <location>
        <begin position="128"/>
        <end position="150"/>
    </location>
</feature>
<proteinExistence type="predicted"/>
<sequence>MDDNKDIRDNLIINISYYIWWFFLGNLYFLLLNIPLVVLILGLGTGILQSPAVWFIALCCIPLGPSLTALMGAMGKLITNKDVSLTKELFKSYKNSFKQSLIIWTIISAILTLLYIDAAFFISTKNPLAYLIYILIVFVLLLGLVSLSIISRFYLKTSQITAIAFSYSFTHFKVTLFNLLTLLVTFYIFYSFTSYSVLFLSSIFCYCIVYNSRSILDDIEKRLQTAE</sequence>
<accession>A0ABQ5N6R3</accession>
<dbReference type="Pfam" id="PF04854">
    <property type="entry name" value="DUF624"/>
    <property type="match status" value="1"/>
</dbReference>
<dbReference type="EMBL" id="BRXR01000001">
    <property type="protein sequence ID" value="GLC30904.1"/>
    <property type="molecule type" value="Genomic_DNA"/>
</dbReference>
<comment type="caution">
    <text evidence="2">The sequence shown here is derived from an EMBL/GenBank/DDBJ whole genome shotgun (WGS) entry which is preliminary data.</text>
</comment>
<feature type="transmembrane region" description="Helical" evidence="1">
    <location>
        <begin position="100"/>
        <end position="122"/>
    </location>
</feature>
<gene>
    <name evidence="2" type="ORF">bsdE14_23140</name>
</gene>
<feature type="transmembrane region" description="Helical" evidence="1">
    <location>
        <begin position="21"/>
        <end position="48"/>
    </location>
</feature>
<evidence type="ECO:0000313" key="2">
    <source>
        <dbReference type="EMBL" id="GLC30904.1"/>
    </source>
</evidence>
<evidence type="ECO:0000256" key="1">
    <source>
        <dbReference type="SAM" id="Phobius"/>
    </source>
</evidence>
<keyword evidence="1" id="KW-1133">Transmembrane helix</keyword>
<feature type="transmembrane region" description="Helical" evidence="1">
    <location>
        <begin position="162"/>
        <end position="189"/>
    </location>
</feature>
<organism evidence="2 3">
    <name type="scientific">Clostridium omnivorum</name>
    <dbReference type="NCBI Taxonomy" id="1604902"/>
    <lineage>
        <taxon>Bacteria</taxon>
        <taxon>Bacillati</taxon>
        <taxon>Bacillota</taxon>
        <taxon>Clostridia</taxon>
        <taxon>Eubacteriales</taxon>
        <taxon>Clostridiaceae</taxon>
        <taxon>Clostridium</taxon>
    </lineage>
</organism>
<name>A0ABQ5N6R3_9CLOT</name>
<dbReference type="RefSeq" id="WP_264850181.1">
    <property type="nucleotide sequence ID" value="NZ_BRXR01000001.1"/>
</dbReference>
<keyword evidence="1" id="KW-0812">Transmembrane</keyword>
<keyword evidence="1" id="KW-0472">Membrane</keyword>
<dbReference type="InterPro" id="IPR006938">
    <property type="entry name" value="DUF624"/>
</dbReference>
<evidence type="ECO:0008006" key="4">
    <source>
        <dbReference type="Google" id="ProtNLM"/>
    </source>
</evidence>
<evidence type="ECO:0000313" key="3">
    <source>
        <dbReference type="Proteomes" id="UP001208567"/>
    </source>
</evidence>
<protein>
    <recommendedName>
        <fullName evidence="4">DUF624 domain-containing protein</fullName>
    </recommendedName>
</protein>
<feature type="transmembrane region" description="Helical" evidence="1">
    <location>
        <begin position="195"/>
        <end position="212"/>
    </location>
</feature>
<keyword evidence="3" id="KW-1185">Reference proteome</keyword>
<feature type="transmembrane region" description="Helical" evidence="1">
    <location>
        <begin position="54"/>
        <end position="79"/>
    </location>
</feature>
<reference evidence="2 3" key="1">
    <citation type="journal article" date="2024" name="Int. J. Syst. Evol. Microbiol.">
        <title>Clostridium omnivorum sp. nov., isolated from anoxic soil under the treatment of reductive soil disinfestation.</title>
        <authorList>
            <person name="Ueki A."/>
            <person name="Tonouchi A."/>
            <person name="Kaku N."/>
            <person name="Honma S."/>
            <person name="Ueki K."/>
        </authorList>
    </citation>
    <scope>NUCLEOTIDE SEQUENCE [LARGE SCALE GENOMIC DNA]</scope>
    <source>
        <strain evidence="2 3">E14</strain>
    </source>
</reference>